<dbReference type="InterPro" id="IPR027417">
    <property type="entry name" value="P-loop_NTPase"/>
</dbReference>
<accession>A0A6J4M5G1</accession>
<evidence type="ECO:0000313" key="1">
    <source>
        <dbReference type="EMBL" id="CAA9349465.1"/>
    </source>
</evidence>
<sequence length="313" mass="35151">MVGIGDTRVLVIGGWGRCGSTLLDMMLGQIEGFVSAGEVREVWLRGCVENRPCGCGDPFRDCVFWSRVGDEAFGGWDRLDIEAILGVRYRRDRAWGIPRLLLARSRPLDGELRRYVDALERLMKAIATVSGASVVVDSSKLPMHTLLLARADGLDVRLLHLVRDSRGVAFSNTKHVLKTVTAGRPTALPRNGSVGSSARYTVYNGLNDVIARSRMIPAMRLRYEDLIDDPRGKLLEVARHASGDDHHDVTFLRGDEAVLAENHLVDGNPVRFTQGPLRLRVDDEWRRRLPTRQRHTISALTYPFLRRYGYPVR</sequence>
<gene>
    <name evidence="1" type="ORF">AVDCRST_MAG34-1665</name>
</gene>
<dbReference type="SUPFAM" id="SSF52540">
    <property type="entry name" value="P-loop containing nucleoside triphosphate hydrolases"/>
    <property type="match status" value="1"/>
</dbReference>
<evidence type="ECO:0008006" key="2">
    <source>
        <dbReference type="Google" id="ProtNLM"/>
    </source>
</evidence>
<proteinExistence type="predicted"/>
<dbReference type="Gene3D" id="3.40.50.300">
    <property type="entry name" value="P-loop containing nucleotide triphosphate hydrolases"/>
    <property type="match status" value="1"/>
</dbReference>
<protein>
    <recommendedName>
        <fullName evidence="2">Sulfotransferase domain-containing protein</fullName>
    </recommendedName>
</protein>
<organism evidence="1">
    <name type="scientific">uncultured Nocardioidaceae bacterium</name>
    <dbReference type="NCBI Taxonomy" id="253824"/>
    <lineage>
        <taxon>Bacteria</taxon>
        <taxon>Bacillati</taxon>
        <taxon>Actinomycetota</taxon>
        <taxon>Actinomycetes</taxon>
        <taxon>Propionibacteriales</taxon>
        <taxon>Nocardioidaceae</taxon>
        <taxon>environmental samples</taxon>
    </lineage>
</organism>
<dbReference type="EMBL" id="CADCUI010000034">
    <property type="protein sequence ID" value="CAA9349465.1"/>
    <property type="molecule type" value="Genomic_DNA"/>
</dbReference>
<dbReference type="AlphaFoldDB" id="A0A6J4M5G1"/>
<name>A0A6J4M5G1_9ACTN</name>
<reference evidence="1" key="1">
    <citation type="submission" date="2020-02" db="EMBL/GenBank/DDBJ databases">
        <authorList>
            <person name="Meier V. D."/>
        </authorList>
    </citation>
    <scope>NUCLEOTIDE SEQUENCE</scope>
    <source>
        <strain evidence="1">AVDCRST_MAG34</strain>
    </source>
</reference>